<evidence type="ECO:0000313" key="2">
    <source>
        <dbReference type="EMBL" id="SDC02052.1"/>
    </source>
</evidence>
<evidence type="ECO:0000313" key="3">
    <source>
        <dbReference type="Proteomes" id="UP000199034"/>
    </source>
</evidence>
<accession>A0A1G6I692</accession>
<feature type="region of interest" description="Disordered" evidence="1">
    <location>
        <begin position="414"/>
        <end position="434"/>
    </location>
</feature>
<organism evidence="2 3">
    <name type="scientific">Nocardioides lianchengensis</name>
    <dbReference type="NCBI Taxonomy" id="1045774"/>
    <lineage>
        <taxon>Bacteria</taxon>
        <taxon>Bacillati</taxon>
        <taxon>Actinomycetota</taxon>
        <taxon>Actinomycetes</taxon>
        <taxon>Propionibacteriales</taxon>
        <taxon>Nocardioidaceae</taxon>
        <taxon>Nocardioides</taxon>
    </lineage>
</organism>
<protein>
    <submittedName>
        <fullName evidence="2">Uncharacterized protein</fullName>
    </submittedName>
</protein>
<keyword evidence="3" id="KW-1185">Reference proteome</keyword>
<name>A0A1G6I692_9ACTN</name>
<dbReference type="EMBL" id="FMZM01000001">
    <property type="protein sequence ID" value="SDC02052.1"/>
    <property type="molecule type" value="Genomic_DNA"/>
</dbReference>
<gene>
    <name evidence="2" type="ORF">SAMN05421872_10173</name>
</gene>
<reference evidence="2 3" key="1">
    <citation type="submission" date="2016-10" db="EMBL/GenBank/DDBJ databases">
        <authorList>
            <person name="de Groot N.N."/>
        </authorList>
    </citation>
    <scope>NUCLEOTIDE SEQUENCE [LARGE SCALE GENOMIC DNA]</scope>
    <source>
        <strain evidence="2 3">CGMCC 4.6858</strain>
    </source>
</reference>
<proteinExistence type="predicted"/>
<feature type="compositionally biased region" description="Polar residues" evidence="1">
    <location>
        <begin position="421"/>
        <end position="434"/>
    </location>
</feature>
<dbReference type="STRING" id="1045774.SAMN05421872_10173"/>
<dbReference type="Proteomes" id="UP000199034">
    <property type="component" value="Unassembled WGS sequence"/>
</dbReference>
<dbReference type="AlphaFoldDB" id="A0A1G6I692"/>
<sequence length="434" mass="46191">MESDPSACLLGALAMGTTTARRTTTVLAVLVGLFASLLLSVAATAPADAASAARTFEVRGQVLTPGKLPRLRLKWFTRDWTYLGEKRVSGDIYTLSLAPGTYHLQFVDQRPSYDVTKYAPADVTVTIRNRSVQKDVRMRPGAAITGTVRTGGVVGKGARVVAANTYEQSYETKANDKGQFAIGGLPTGKYSVFTYDRRGTYVDKSTYVGRLKQGRAKNVGIRLRKKGGSLLVDLFRGDGSRATGKFAVTAVSKKTGQWWTATARGGKVTFRGLYPGRYTLVAPGNGDWLARTGPIAGANVRPGRADLASRFTWTKRGASVTGRVVDAADQGFGLAGAQVLLFSKSGQQLGSVVANRTGGFRFGGQLSTQSGLTVVALPQADRGGYMSTRNNYCIFTRAERRGIAVRTGQASNLGPVALPRSTVSPPQSETCLPA</sequence>
<evidence type="ECO:0000256" key="1">
    <source>
        <dbReference type="SAM" id="MobiDB-lite"/>
    </source>
</evidence>